<dbReference type="RefSeq" id="WP_090286051.1">
    <property type="nucleotide sequence ID" value="NZ_FMWO01000048.1"/>
</dbReference>
<keyword evidence="1" id="KW-0472">Membrane</keyword>
<evidence type="ECO:0000313" key="2">
    <source>
        <dbReference type="EMBL" id="SCZ85611.1"/>
    </source>
</evidence>
<dbReference type="AlphaFoldDB" id="A0A1G5SGD9"/>
<name>A0A1G5SGD9_9PROT</name>
<dbReference type="InterPro" id="IPR025498">
    <property type="entry name" value="DUF4389"/>
</dbReference>
<evidence type="ECO:0000256" key="1">
    <source>
        <dbReference type="SAM" id="Phobius"/>
    </source>
</evidence>
<accession>A0A1G5SGD9</accession>
<keyword evidence="3" id="KW-1185">Reference proteome</keyword>
<dbReference type="Proteomes" id="UP000198729">
    <property type="component" value="Unassembled WGS sequence"/>
</dbReference>
<sequence length="107" mass="12442">MKEEIKQRLQATETWKRALFMLLFFFIQGVVKFLVVAVSLFQFGAVAVTGQTNKHLLWLGRQLAVYEYQIICFLTFNSELRPFPFSTWPGDLLEPQENLNQNDQSAP</sequence>
<evidence type="ECO:0000313" key="3">
    <source>
        <dbReference type="Proteomes" id="UP000198729"/>
    </source>
</evidence>
<dbReference type="Pfam" id="PF14333">
    <property type="entry name" value="DUF4389"/>
    <property type="match status" value="1"/>
</dbReference>
<organism evidence="2 3">
    <name type="scientific">Nitrosomonas mobilis</name>
    <dbReference type="NCBI Taxonomy" id="51642"/>
    <lineage>
        <taxon>Bacteria</taxon>
        <taxon>Pseudomonadati</taxon>
        <taxon>Pseudomonadota</taxon>
        <taxon>Betaproteobacteria</taxon>
        <taxon>Nitrosomonadales</taxon>
        <taxon>Nitrosomonadaceae</taxon>
        <taxon>Nitrosomonas</taxon>
    </lineage>
</organism>
<dbReference type="OrthoDB" id="5766995at2"/>
<gene>
    <name evidence="2" type="ORF">NSMM_400089</name>
</gene>
<dbReference type="EMBL" id="FMWO01000048">
    <property type="protein sequence ID" value="SCZ85611.1"/>
    <property type="molecule type" value="Genomic_DNA"/>
</dbReference>
<feature type="transmembrane region" description="Helical" evidence="1">
    <location>
        <begin position="20"/>
        <end position="44"/>
    </location>
</feature>
<proteinExistence type="predicted"/>
<reference evidence="2 3" key="1">
    <citation type="submission" date="2016-10" db="EMBL/GenBank/DDBJ databases">
        <authorList>
            <person name="de Groot N.N."/>
        </authorList>
    </citation>
    <scope>NUCLEOTIDE SEQUENCE [LARGE SCALE GENOMIC DNA]</scope>
    <source>
        <strain evidence="2">1</strain>
    </source>
</reference>
<protein>
    <submittedName>
        <fullName evidence="2">Putative lipase</fullName>
    </submittedName>
</protein>
<dbReference type="STRING" id="51642.NSMM_400089"/>
<keyword evidence="1" id="KW-0812">Transmembrane</keyword>
<keyword evidence="1" id="KW-1133">Transmembrane helix</keyword>